<feature type="region of interest" description="Disordered" evidence="1">
    <location>
        <begin position="1"/>
        <end position="29"/>
    </location>
</feature>
<dbReference type="KEGG" id="cre:CHLRE_14g620250v5"/>
<dbReference type="Proteomes" id="UP000006906">
    <property type="component" value="Chromosome 14"/>
</dbReference>
<evidence type="ECO:0000313" key="2">
    <source>
        <dbReference type="EMBL" id="PNW73140.1"/>
    </source>
</evidence>
<feature type="region of interest" description="Disordered" evidence="1">
    <location>
        <begin position="401"/>
        <end position="451"/>
    </location>
</feature>
<dbReference type="PaxDb" id="3055-EDP09586"/>
<gene>
    <name evidence="2" type="ORF">CHLRE_14g620250v5</name>
</gene>
<dbReference type="InParanoid" id="A0A2K3CXY8"/>
<feature type="region of interest" description="Disordered" evidence="1">
    <location>
        <begin position="341"/>
        <end position="362"/>
    </location>
</feature>
<name>A0A2K3CXY8_CHLRE</name>
<dbReference type="RefSeq" id="XP_042916845.1">
    <property type="nucleotide sequence ID" value="XM_043070172.1"/>
</dbReference>
<evidence type="ECO:0008006" key="4">
    <source>
        <dbReference type="Google" id="ProtNLM"/>
    </source>
</evidence>
<dbReference type="EMBL" id="CM008975">
    <property type="protein sequence ID" value="PNW73140.1"/>
    <property type="molecule type" value="Genomic_DNA"/>
</dbReference>
<evidence type="ECO:0000313" key="3">
    <source>
        <dbReference type="Proteomes" id="UP000006906"/>
    </source>
</evidence>
<protein>
    <recommendedName>
        <fullName evidence="4">Protein kinase domain-containing protein</fullName>
    </recommendedName>
</protein>
<accession>A0A2K3CXY8</accession>
<feature type="compositionally biased region" description="Polar residues" evidence="1">
    <location>
        <begin position="430"/>
        <end position="448"/>
    </location>
</feature>
<reference evidence="2 3" key="1">
    <citation type="journal article" date="2007" name="Science">
        <title>The Chlamydomonas genome reveals the evolution of key animal and plant functions.</title>
        <authorList>
            <person name="Merchant S.S."/>
            <person name="Prochnik S.E."/>
            <person name="Vallon O."/>
            <person name="Harris E.H."/>
            <person name="Karpowicz S.J."/>
            <person name="Witman G.B."/>
            <person name="Terry A."/>
            <person name="Salamov A."/>
            <person name="Fritz-Laylin L.K."/>
            <person name="Marechal-Drouard L."/>
            <person name="Marshall W.F."/>
            <person name="Qu L.H."/>
            <person name="Nelson D.R."/>
            <person name="Sanderfoot A.A."/>
            <person name="Spalding M.H."/>
            <person name="Kapitonov V.V."/>
            <person name="Ren Q."/>
            <person name="Ferris P."/>
            <person name="Lindquist E."/>
            <person name="Shapiro H."/>
            <person name="Lucas S.M."/>
            <person name="Grimwood J."/>
            <person name="Schmutz J."/>
            <person name="Cardol P."/>
            <person name="Cerutti H."/>
            <person name="Chanfreau G."/>
            <person name="Chen C.L."/>
            <person name="Cognat V."/>
            <person name="Croft M.T."/>
            <person name="Dent R."/>
            <person name="Dutcher S."/>
            <person name="Fernandez E."/>
            <person name="Fukuzawa H."/>
            <person name="Gonzalez-Ballester D."/>
            <person name="Gonzalez-Halphen D."/>
            <person name="Hallmann A."/>
            <person name="Hanikenne M."/>
            <person name="Hippler M."/>
            <person name="Inwood W."/>
            <person name="Jabbari K."/>
            <person name="Kalanon M."/>
            <person name="Kuras R."/>
            <person name="Lefebvre P.A."/>
            <person name="Lemaire S.D."/>
            <person name="Lobanov A.V."/>
            <person name="Lohr M."/>
            <person name="Manuell A."/>
            <person name="Meier I."/>
            <person name="Mets L."/>
            <person name="Mittag M."/>
            <person name="Mittelmeier T."/>
            <person name="Moroney J.V."/>
            <person name="Moseley J."/>
            <person name="Napoli C."/>
            <person name="Nedelcu A.M."/>
            <person name="Niyogi K."/>
            <person name="Novoselov S.V."/>
            <person name="Paulsen I.T."/>
            <person name="Pazour G."/>
            <person name="Purton S."/>
            <person name="Ral J.P."/>
            <person name="Riano-Pachon D.M."/>
            <person name="Riekhof W."/>
            <person name="Rymarquis L."/>
            <person name="Schroda M."/>
            <person name="Stern D."/>
            <person name="Umen J."/>
            <person name="Willows R."/>
            <person name="Wilson N."/>
            <person name="Zimmer S.L."/>
            <person name="Allmer J."/>
            <person name="Balk J."/>
            <person name="Bisova K."/>
            <person name="Chen C.J."/>
            <person name="Elias M."/>
            <person name="Gendler K."/>
            <person name="Hauser C."/>
            <person name="Lamb M.R."/>
            <person name="Ledford H."/>
            <person name="Long J.C."/>
            <person name="Minagawa J."/>
            <person name="Page M.D."/>
            <person name="Pan J."/>
            <person name="Pootakham W."/>
            <person name="Roje S."/>
            <person name="Rose A."/>
            <person name="Stahlberg E."/>
            <person name="Terauchi A.M."/>
            <person name="Yang P."/>
            <person name="Ball S."/>
            <person name="Bowler C."/>
            <person name="Dieckmann C.L."/>
            <person name="Gladyshev V.N."/>
            <person name="Green P."/>
            <person name="Jorgensen R."/>
            <person name="Mayfield S."/>
            <person name="Mueller-Roeber B."/>
            <person name="Rajamani S."/>
            <person name="Sayre R.T."/>
            <person name="Brokstein P."/>
            <person name="Dubchak I."/>
            <person name="Goodstein D."/>
            <person name="Hornick L."/>
            <person name="Huang Y.W."/>
            <person name="Jhaveri J."/>
            <person name="Luo Y."/>
            <person name="Martinez D."/>
            <person name="Ngau W.C."/>
            <person name="Otillar B."/>
            <person name="Poliakov A."/>
            <person name="Porter A."/>
            <person name="Szajkowski L."/>
            <person name="Werner G."/>
            <person name="Zhou K."/>
            <person name="Grigoriev I.V."/>
            <person name="Rokhsar D.S."/>
            <person name="Grossman A.R."/>
        </authorList>
    </citation>
    <scope>NUCLEOTIDE SEQUENCE [LARGE SCALE GENOMIC DNA]</scope>
    <source>
        <strain evidence="3">CC-503</strain>
    </source>
</reference>
<organism evidence="2 3">
    <name type="scientific">Chlamydomonas reinhardtii</name>
    <name type="common">Chlamydomonas smithii</name>
    <dbReference type="NCBI Taxonomy" id="3055"/>
    <lineage>
        <taxon>Eukaryota</taxon>
        <taxon>Viridiplantae</taxon>
        <taxon>Chlorophyta</taxon>
        <taxon>core chlorophytes</taxon>
        <taxon>Chlorophyceae</taxon>
        <taxon>CS clade</taxon>
        <taxon>Chlamydomonadales</taxon>
        <taxon>Chlamydomonadaceae</taxon>
        <taxon>Chlamydomonas</taxon>
    </lineage>
</organism>
<feature type="compositionally biased region" description="Low complexity" evidence="1">
    <location>
        <begin position="293"/>
        <end position="302"/>
    </location>
</feature>
<feature type="region of interest" description="Disordered" evidence="1">
    <location>
        <begin position="194"/>
        <end position="221"/>
    </location>
</feature>
<keyword evidence="3" id="KW-1185">Reference proteome</keyword>
<dbReference type="OrthoDB" id="552341at2759"/>
<feature type="region of interest" description="Disordered" evidence="1">
    <location>
        <begin position="105"/>
        <end position="155"/>
    </location>
</feature>
<sequence>MLGEEGNASDAMSWDGPDGAAGAGHGDADSVVLRGDAEADVTDGYADLRVDSCHEEAADPDSSAVLAEVPKVDCQCTILTAAAPGTRVTRAEDVLTGYLSKCGATAQGGEGNGATGRDVFPGPHPGRTATQPPPAAAGGTDATDAGSSGGPSAAASWERLGARRSALAAAEHSEAGIAAVAPATADMLDTEEGAQVQRGAATPASGAELPRQEGGEDGVAAEEGLWPTTAYEEWLRARLRYALWRSHVACCSMLHGMPGGPAAEEGEAAKAAEAPAAAAMLLDAEEGEEGRQAMAPPASGAAASGGGGGELLFDDLRAALASVSSSLGRGSAPFAACACDPGQHGEARPSSDPVRTPQPPQPAAALELLSPVTCCSGSSADLAAVQRQGAACAAAASAAAPSPRPLPSVAAEVQTQHPAAAADNEPADGTTPQRSAKEVTPQQPNAQQRGVAPVRLLPRVDRLPRIAMTPNAKLWQHNARYNTAAKAVVDIVLGVVATAEEQQGSDLGPCFYLTATAVLLLSLVLLHGLEDPSTQPWLKRGTQNMEELVAQLERWASFKDLNLDTCIRYLWAGAPDWPKVAQTLAAVREGLTLNHICKGSYNAVFWVVGRGDLLTRQPLHNIDSDLLAAVYNQGPALLRHLRAACAIHRDSKQPIGVRVMGLLPVVNRRVPDLTTGEALRSLCAAKGKVAIAMVLERLTTVEEVAKALAAYTVARGPWQEGVWPLGLGLALTRGVLSATGHLIKLGLHHGDIKVNNVGFTDLKQQPFRDATFLDNDDLSQDPNGRVHRYHTSRFTALGAQQCINSGNMWCRPSLRLQGMDLHQVQGFQATLIVLLLPEAVLYHANDGCVNFFSFVPALWNTGHGGLGVLYPSQLMSAVLAGVLGTLMHPLADKRKGLPELMPRVHSLCSAMDECDFCLRGLTDAGGCLRVPIGAGPLAHLCSPPQTDVLLRQLLSALEEWREDPFMAANLFQVITLLHKAAHCTWPAGPVNDFMQRVLLLAVLCDIVRVERQAEAGLERPELLLLYKGKQGDRERTLLHLLGATGSTQGYLTILRALAMAGLCFDRYKRVMNAVDQNGYSPLMLAAVHGQHALVMAHISFAKEQLDEEAQQLLNEALSPDLRKVSERAVLQLLDGLVPQPAALGGLLTILCSQFNGHNDQLQKLLAYVPPVLRLPEVTGGQGGGASSSGAGGEVAAGGLLAAAHAHLGASQEKLEQALEDSRLQPLLRCLRGPVQPAAGQEAGPHIVEQVARGALKLFATAAELPLTDAVVNIGVYVLPARLLTAKTARELGADTPFHAAAAMAGPLPGLYAAVEETFGCKLADKCLAELNADGRTPLQVLLQCHPVLMSAPSRAFGKVDDHRTEEGRAKLAAIAVGLRDFMAERVKDSATQSLQAELGMAVPNLLPGCWS</sequence>
<feature type="compositionally biased region" description="Low complexity" evidence="1">
    <location>
        <begin position="401"/>
        <end position="411"/>
    </location>
</feature>
<feature type="region of interest" description="Disordered" evidence="1">
    <location>
        <begin position="287"/>
        <end position="306"/>
    </location>
</feature>
<dbReference type="Gramene" id="PNW73140">
    <property type="protein sequence ID" value="PNW73140"/>
    <property type="gene ID" value="CHLRE_14g620250v5"/>
</dbReference>
<feature type="compositionally biased region" description="Low complexity" evidence="1">
    <location>
        <begin position="125"/>
        <end position="155"/>
    </location>
</feature>
<proteinExistence type="predicted"/>
<dbReference type="ExpressionAtlas" id="A0A2K3CXY8">
    <property type="expression patterns" value="baseline and differential"/>
</dbReference>
<evidence type="ECO:0000256" key="1">
    <source>
        <dbReference type="SAM" id="MobiDB-lite"/>
    </source>
</evidence>
<dbReference type="GeneID" id="5715884"/>